<gene>
    <name evidence="7" type="ORF">H1R19_02020</name>
</gene>
<organism evidence="7 8">
    <name type="scientific">Gordonia jinghuaiqii</name>
    <dbReference type="NCBI Taxonomy" id="2758710"/>
    <lineage>
        <taxon>Bacteria</taxon>
        <taxon>Bacillati</taxon>
        <taxon>Actinomycetota</taxon>
        <taxon>Actinomycetes</taxon>
        <taxon>Mycobacteriales</taxon>
        <taxon>Gordoniaceae</taxon>
        <taxon>Gordonia</taxon>
    </lineage>
</organism>
<dbReference type="PANTHER" id="PTHR43869">
    <property type="entry name" value="GLYCINE BETAINE/PROLINE BETAINE TRANSPORT SYSTEM ATP-BINDING PROTEIN PROV"/>
    <property type="match status" value="1"/>
</dbReference>
<dbReference type="InterPro" id="IPR027417">
    <property type="entry name" value="P-loop_NTPase"/>
</dbReference>
<dbReference type="PROSITE" id="PS00211">
    <property type="entry name" value="ABC_TRANSPORTER_1"/>
    <property type="match status" value="1"/>
</dbReference>
<dbReference type="InterPro" id="IPR003439">
    <property type="entry name" value="ABC_transporter-like_ATP-bd"/>
</dbReference>
<evidence type="ECO:0000313" key="7">
    <source>
        <dbReference type="EMBL" id="QMT01991.1"/>
    </source>
</evidence>
<keyword evidence="8" id="KW-1185">Reference proteome</keyword>
<keyword evidence="4 7" id="KW-0067">ATP-binding</keyword>
<comment type="similarity">
    <text evidence="1">Belongs to the ABC transporter superfamily.</text>
</comment>
<accession>A0A7D7R0F9</accession>
<dbReference type="InterPro" id="IPR051921">
    <property type="entry name" value="ABC_osmolyte_uptake_ATP-bind"/>
</dbReference>
<dbReference type="CDD" id="cd03294">
    <property type="entry name" value="ABC_Pro_Gly_Betaine"/>
    <property type="match status" value="1"/>
</dbReference>
<sequence>MTNGGITVAKTYVNENDQHTTPSETLPAETAATSAVSQPERPSIHVRKLWKLFGPGAERIPNDKSLSILSRAELLARTQCTVAVRDVSFEVASGEMFVIMGLSGSGKSTLVRCLTRLIEPTLGAVLMAGEDITQATDDQLRTLRRAKVAMVFQHFGLLPHRTVLANVAFGLEVRGQDKASRTKRAREVIDLVGLTGYENSYPGELSGGMQQRVGLARALAGDPDVLLFDEPFSALDPLIRREMQNEVKRLHKVVGKTMVFVTHDLQEALKLGDRIMIMRDGEIAQIGTGAELVSSPADDYVRRFVSDVQKSRVLTIGDAMRIPEPGEHLSGDHLPPDMLVIDAAKQVLGCNLPIPVCEKGIQLGVVDRERVIDIITDQNQDHTCMSPTS</sequence>
<proteinExistence type="inferred from homology"/>
<evidence type="ECO:0000256" key="2">
    <source>
        <dbReference type="ARBA" id="ARBA00022448"/>
    </source>
</evidence>
<dbReference type="GO" id="GO:0005524">
    <property type="term" value="F:ATP binding"/>
    <property type="evidence" value="ECO:0007669"/>
    <property type="project" value="UniProtKB-KW"/>
</dbReference>
<dbReference type="EMBL" id="CP059491">
    <property type="protein sequence ID" value="QMT01991.1"/>
    <property type="molecule type" value="Genomic_DNA"/>
</dbReference>
<dbReference type="Pfam" id="PF00005">
    <property type="entry name" value="ABC_tran"/>
    <property type="match status" value="1"/>
</dbReference>
<dbReference type="GO" id="GO:0016020">
    <property type="term" value="C:membrane"/>
    <property type="evidence" value="ECO:0007669"/>
    <property type="project" value="InterPro"/>
</dbReference>
<feature type="domain" description="ABC transporter" evidence="6">
    <location>
        <begin position="69"/>
        <end position="305"/>
    </location>
</feature>
<dbReference type="InterPro" id="IPR003593">
    <property type="entry name" value="AAA+_ATPase"/>
</dbReference>
<dbReference type="AlphaFoldDB" id="A0A7D7R0F9"/>
<evidence type="ECO:0000259" key="6">
    <source>
        <dbReference type="PROSITE" id="PS50893"/>
    </source>
</evidence>
<dbReference type="SMART" id="SM00382">
    <property type="entry name" value="AAA"/>
    <property type="match status" value="1"/>
</dbReference>
<keyword evidence="2" id="KW-0813">Transport</keyword>
<dbReference type="FunFam" id="3.40.50.300:FF:000201">
    <property type="entry name" value="Glycine betaine/L-proline ABC transporter ATP-binding protein"/>
    <property type="match status" value="1"/>
</dbReference>
<evidence type="ECO:0000256" key="5">
    <source>
        <dbReference type="ARBA" id="ARBA00023122"/>
    </source>
</evidence>
<dbReference type="PROSITE" id="PS50893">
    <property type="entry name" value="ABC_TRANSPORTER_2"/>
    <property type="match status" value="1"/>
</dbReference>
<dbReference type="SUPFAM" id="SSF52540">
    <property type="entry name" value="P-loop containing nucleoside triphosphate hydrolases"/>
    <property type="match status" value="1"/>
</dbReference>
<dbReference type="Gene3D" id="3.40.50.300">
    <property type="entry name" value="P-loop containing nucleotide triphosphate hydrolases"/>
    <property type="match status" value="1"/>
</dbReference>
<protein>
    <submittedName>
        <fullName evidence="7">Glycine betaine/L-proline ABC transporter ATP-binding protein</fullName>
    </submittedName>
</protein>
<evidence type="ECO:0000256" key="4">
    <source>
        <dbReference type="ARBA" id="ARBA00022840"/>
    </source>
</evidence>
<dbReference type="GO" id="GO:0031460">
    <property type="term" value="P:glycine betaine transport"/>
    <property type="evidence" value="ECO:0007669"/>
    <property type="project" value="InterPro"/>
</dbReference>
<name>A0A7D7R0F9_9ACTN</name>
<keyword evidence="3" id="KW-0547">Nucleotide-binding</keyword>
<evidence type="ECO:0000313" key="8">
    <source>
        <dbReference type="Proteomes" id="UP000515663"/>
    </source>
</evidence>
<dbReference type="InterPro" id="IPR005892">
    <property type="entry name" value="Gly-betaine_transp_ATP-bd"/>
</dbReference>
<dbReference type="NCBIfam" id="TIGR01186">
    <property type="entry name" value="proV"/>
    <property type="match status" value="1"/>
</dbReference>
<keyword evidence="5" id="KW-0129">CBS domain</keyword>
<evidence type="ECO:0000256" key="1">
    <source>
        <dbReference type="ARBA" id="ARBA00005417"/>
    </source>
</evidence>
<dbReference type="Proteomes" id="UP000515663">
    <property type="component" value="Chromosome"/>
</dbReference>
<dbReference type="KEGG" id="gji:H1R19_02020"/>
<reference evidence="8" key="1">
    <citation type="submission" date="2020-07" db="EMBL/GenBank/DDBJ databases">
        <title>novel species isolated from the respiratory tract of Marmot.</title>
        <authorList>
            <person name="Zhang G."/>
        </authorList>
    </citation>
    <scope>NUCLEOTIDE SEQUENCE [LARGE SCALE GENOMIC DNA]</scope>
    <source>
        <strain evidence="8">686</strain>
    </source>
</reference>
<dbReference type="PANTHER" id="PTHR43869:SF1">
    <property type="entry name" value="GLYCINE BETAINE_PROLINE BETAINE TRANSPORT SYSTEM ATP-BINDING PROTEIN PROV"/>
    <property type="match status" value="1"/>
</dbReference>
<dbReference type="InterPro" id="IPR017871">
    <property type="entry name" value="ABC_transporter-like_CS"/>
</dbReference>
<dbReference type="GO" id="GO:0016887">
    <property type="term" value="F:ATP hydrolysis activity"/>
    <property type="evidence" value="ECO:0007669"/>
    <property type="project" value="InterPro"/>
</dbReference>
<dbReference type="GO" id="GO:0006970">
    <property type="term" value="P:response to osmotic stress"/>
    <property type="evidence" value="ECO:0007669"/>
    <property type="project" value="UniProtKB-ARBA"/>
</dbReference>
<evidence type="ECO:0000256" key="3">
    <source>
        <dbReference type="ARBA" id="ARBA00022741"/>
    </source>
</evidence>